<feature type="region of interest" description="Disordered" evidence="1">
    <location>
        <begin position="159"/>
        <end position="193"/>
    </location>
</feature>
<accession>A0A8J1MTT3</accession>
<dbReference type="Proteomes" id="UP000186698">
    <property type="component" value="Chromosome 3S"/>
</dbReference>
<sequence length="219" mass="24727">MESLCLLCYISCSTTHNKLNLFCNTQAYSVVHCKFPDQHAWRDDIRWFAVASSIRRAGSQLQGQCRDSTVEFSGPNSFLVSEVERLEIQRSRPIHFAQAILLWFDSSIAIEKGDSHLFPFGPRVTVIAITRTAVLTDASDHWIHASRVKLAPTLPTLELSKTDNTEQDTTTKSVTEGPEDDVSGPHTPTTDDDEEVDKICTMVHNWHFPFSIFPDYDNP</sequence>
<dbReference type="KEGG" id="xla:121402183"/>
<keyword evidence="2" id="KW-1185">Reference proteome</keyword>
<organism evidence="2 3">
    <name type="scientific">Xenopus laevis</name>
    <name type="common">African clawed frog</name>
    <dbReference type="NCBI Taxonomy" id="8355"/>
    <lineage>
        <taxon>Eukaryota</taxon>
        <taxon>Metazoa</taxon>
        <taxon>Chordata</taxon>
        <taxon>Craniata</taxon>
        <taxon>Vertebrata</taxon>
        <taxon>Euteleostomi</taxon>
        <taxon>Amphibia</taxon>
        <taxon>Batrachia</taxon>
        <taxon>Anura</taxon>
        <taxon>Pipoidea</taxon>
        <taxon>Pipidae</taxon>
        <taxon>Xenopodinae</taxon>
        <taxon>Xenopus</taxon>
        <taxon>Xenopus</taxon>
    </lineage>
</organism>
<proteinExistence type="predicted"/>
<protein>
    <submittedName>
        <fullName evidence="3">Uncharacterized protein LOC121402183</fullName>
    </submittedName>
</protein>
<dbReference type="GeneID" id="121402183"/>
<gene>
    <name evidence="3" type="primary">LOC121402183</name>
</gene>
<name>A0A8J1MTT3_XENLA</name>
<evidence type="ECO:0000313" key="2">
    <source>
        <dbReference type="Proteomes" id="UP000186698"/>
    </source>
</evidence>
<dbReference type="RefSeq" id="XP_041444425.1">
    <property type="nucleotide sequence ID" value="XM_041588491.1"/>
</dbReference>
<reference evidence="2" key="1">
    <citation type="submission" date="2024-06" db="UniProtKB">
        <authorList>
            <consortium name="RefSeq"/>
        </authorList>
    </citation>
    <scope>NUCLEOTIDE SEQUENCE [LARGE SCALE GENOMIC DNA]</scope>
    <source>
        <strain evidence="2">J_2021</strain>
    </source>
</reference>
<evidence type="ECO:0000313" key="3">
    <source>
        <dbReference type="RefSeq" id="XP_041444425.1"/>
    </source>
</evidence>
<evidence type="ECO:0000256" key="1">
    <source>
        <dbReference type="SAM" id="MobiDB-lite"/>
    </source>
</evidence>
<reference evidence="3" key="2">
    <citation type="submission" date="2025-08" db="UniProtKB">
        <authorList>
            <consortium name="RefSeq"/>
        </authorList>
    </citation>
    <scope>IDENTIFICATION</scope>
    <source>
        <strain evidence="3">J_2021</strain>
        <tissue evidence="3">Erythrocytes</tissue>
    </source>
</reference>
<dbReference type="Gene3D" id="2.30.30.850">
    <property type="match status" value="1"/>
</dbReference>
<dbReference type="OrthoDB" id="8940838at2759"/>
<dbReference type="AlphaFoldDB" id="A0A8J1MTT3"/>